<feature type="compositionally biased region" description="Basic and acidic residues" evidence="1">
    <location>
        <begin position="30"/>
        <end position="53"/>
    </location>
</feature>
<feature type="region of interest" description="Disordered" evidence="1">
    <location>
        <begin position="114"/>
        <end position="138"/>
    </location>
</feature>
<evidence type="ECO:0000313" key="4">
    <source>
        <dbReference type="Proteomes" id="UP000315700"/>
    </source>
</evidence>
<dbReference type="Proteomes" id="UP000315700">
    <property type="component" value="Chromosome"/>
</dbReference>
<feature type="chain" id="PRO_5021792585" description="Nickel uptake substrate-specific transmembrane region" evidence="2">
    <location>
        <begin position="20"/>
        <end position="161"/>
    </location>
</feature>
<evidence type="ECO:0008006" key="5">
    <source>
        <dbReference type="Google" id="ProtNLM"/>
    </source>
</evidence>
<accession>A0A517SL22</accession>
<keyword evidence="4" id="KW-1185">Reference proteome</keyword>
<feature type="signal peptide" evidence="2">
    <location>
        <begin position="1"/>
        <end position="19"/>
    </location>
</feature>
<proteinExistence type="predicted"/>
<dbReference type="PROSITE" id="PS51257">
    <property type="entry name" value="PROKAR_LIPOPROTEIN"/>
    <property type="match status" value="1"/>
</dbReference>
<keyword evidence="2" id="KW-0732">Signal</keyword>
<feature type="region of interest" description="Disordered" evidence="1">
    <location>
        <begin position="26"/>
        <end position="53"/>
    </location>
</feature>
<dbReference type="KEGG" id="ccos:Pan44_48840"/>
<evidence type="ECO:0000313" key="3">
    <source>
        <dbReference type="EMBL" id="QDT56824.1"/>
    </source>
</evidence>
<dbReference type="AlphaFoldDB" id="A0A517SL22"/>
<dbReference type="RefSeq" id="WP_145034242.1">
    <property type="nucleotide sequence ID" value="NZ_CP036271.1"/>
</dbReference>
<dbReference type="OrthoDB" id="290953at2"/>
<dbReference type="EMBL" id="CP036271">
    <property type="protein sequence ID" value="QDT56824.1"/>
    <property type="molecule type" value="Genomic_DNA"/>
</dbReference>
<sequence length="161" mass="16848" precursor="true">MVRQSIVLGLVLSVAPILAGCPASNQSKELTQEDAKTTAPVEAHEHEHGPHDGEIVELGEYHGEVVLENDRKVTLYVLDGAVKNAVPLAETTATLVLKNGAESTKFDLKAVPLEGETDGKSSRFQSEGPLPETVKNGHDIAGDVTLTVAGKATTGAVGHAH</sequence>
<reference evidence="3 4" key="1">
    <citation type="submission" date="2019-02" db="EMBL/GenBank/DDBJ databases">
        <title>Deep-cultivation of Planctomycetes and their phenomic and genomic characterization uncovers novel biology.</title>
        <authorList>
            <person name="Wiegand S."/>
            <person name="Jogler M."/>
            <person name="Boedeker C."/>
            <person name="Pinto D."/>
            <person name="Vollmers J."/>
            <person name="Rivas-Marin E."/>
            <person name="Kohn T."/>
            <person name="Peeters S.H."/>
            <person name="Heuer A."/>
            <person name="Rast P."/>
            <person name="Oberbeckmann S."/>
            <person name="Bunk B."/>
            <person name="Jeske O."/>
            <person name="Meyerdierks A."/>
            <person name="Storesund J.E."/>
            <person name="Kallscheuer N."/>
            <person name="Luecker S."/>
            <person name="Lage O.M."/>
            <person name="Pohl T."/>
            <person name="Merkel B.J."/>
            <person name="Hornburger P."/>
            <person name="Mueller R.-W."/>
            <person name="Bruemmer F."/>
            <person name="Labrenz M."/>
            <person name="Spormann A.M."/>
            <person name="Op den Camp H."/>
            <person name="Overmann J."/>
            <person name="Amann R."/>
            <person name="Jetten M.S.M."/>
            <person name="Mascher T."/>
            <person name="Medema M.H."/>
            <person name="Devos D.P."/>
            <person name="Kaster A.-K."/>
            <person name="Ovreas L."/>
            <person name="Rohde M."/>
            <person name="Galperin M.Y."/>
            <person name="Jogler C."/>
        </authorList>
    </citation>
    <scope>NUCLEOTIDE SEQUENCE [LARGE SCALE GENOMIC DNA]</scope>
    <source>
        <strain evidence="3 4">Pan44</strain>
    </source>
</reference>
<organism evidence="3 4">
    <name type="scientific">Caulifigura coniformis</name>
    <dbReference type="NCBI Taxonomy" id="2527983"/>
    <lineage>
        <taxon>Bacteria</taxon>
        <taxon>Pseudomonadati</taxon>
        <taxon>Planctomycetota</taxon>
        <taxon>Planctomycetia</taxon>
        <taxon>Planctomycetales</taxon>
        <taxon>Planctomycetaceae</taxon>
        <taxon>Caulifigura</taxon>
    </lineage>
</organism>
<evidence type="ECO:0000256" key="1">
    <source>
        <dbReference type="SAM" id="MobiDB-lite"/>
    </source>
</evidence>
<name>A0A517SL22_9PLAN</name>
<gene>
    <name evidence="3" type="ORF">Pan44_48840</name>
</gene>
<dbReference type="InParanoid" id="A0A517SL22"/>
<evidence type="ECO:0000256" key="2">
    <source>
        <dbReference type="SAM" id="SignalP"/>
    </source>
</evidence>
<protein>
    <recommendedName>
        <fullName evidence="5">Nickel uptake substrate-specific transmembrane region</fullName>
    </recommendedName>
</protein>